<name>A0A915CFW4_PARUN</name>
<dbReference type="WBParaSite" id="PgR145_g010_t01">
    <property type="protein sequence ID" value="PgR145_g010_t01"/>
    <property type="gene ID" value="PgR145_g010"/>
</dbReference>
<keyword evidence="1" id="KW-1185">Reference proteome</keyword>
<proteinExistence type="predicted"/>
<protein>
    <submittedName>
        <fullName evidence="2">Transposase</fullName>
    </submittedName>
</protein>
<accession>A0A915CFW4</accession>
<dbReference type="AlphaFoldDB" id="A0A915CFW4"/>
<reference evidence="2" key="1">
    <citation type="submission" date="2022-11" db="UniProtKB">
        <authorList>
            <consortium name="WormBaseParasite"/>
        </authorList>
    </citation>
    <scope>IDENTIFICATION</scope>
</reference>
<organism evidence="1 2">
    <name type="scientific">Parascaris univalens</name>
    <name type="common">Nematode worm</name>
    <dbReference type="NCBI Taxonomy" id="6257"/>
    <lineage>
        <taxon>Eukaryota</taxon>
        <taxon>Metazoa</taxon>
        <taxon>Ecdysozoa</taxon>
        <taxon>Nematoda</taxon>
        <taxon>Chromadorea</taxon>
        <taxon>Rhabditida</taxon>
        <taxon>Spirurina</taxon>
        <taxon>Ascaridomorpha</taxon>
        <taxon>Ascaridoidea</taxon>
        <taxon>Ascarididae</taxon>
        <taxon>Parascaris</taxon>
    </lineage>
</organism>
<sequence length="57" mass="6776">FLFPSILLHEAVFLETPGYSKIIASGMIYFHDGYCFSLYNSQWQRNKIRKAQFTIRK</sequence>
<dbReference type="Proteomes" id="UP000887569">
    <property type="component" value="Unplaced"/>
</dbReference>
<evidence type="ECO:0000313" key="2">
    <source>
        <dbReference type="WBParaSite" id="PgR145_g010_t01"/>
    </source>
</evidence>
<evidence type="ECO:0000313" key="1">
    <source>
        <dbReference type="Proteomes" id="UP000887569"/>
    </source>
</evidence>